<feature type="transmembrane region" description="Helical" evidence="1">
    <location>
        <begin position="193"/>
        <end position="221"/>
    </location>
</feature>
<dbReference type="Proteomes" id="UP001063166">
    <property type="component" value="Unassembled WGS sequence"/>
</dbReference>
<feature type="transmembrane region" description="Helical" evidence="1">
    <location>
        <begin position="122"/>
        <end position="145"/>
    </location>
</feature>
<keyword evidence="1" id="KW-0472">Membrane</keyword>
<dbReference type="Pfam" id="PF20152">
    <property type="entry name" value="DUF6534"/>
    <property type="match status" value="1"/>
</dbReference>
<proteinExistence type="predicted"/>
<dbReference type="OrthoDB" id="2535105at2759"/>
<evidence type="ECO:0000313" key="3">
    <source>
        <dbReference type="EMBL" id="GLB43231.1"/>
    </source>
</evidence>
<dbReference type="PANTHER" id="PTHR40465:SF1">
    <property type="entry name" value="DUF6534 DOMAIN-CONTAINING PROTEIN"/>
    <property type="match status" value="1"/>
</dbReference>
<feature type="domain" description="DUF6534" evidence="2">
    <location>
        <begin position="169"/>
        <end position="248"/>
    </location>
</feature>
<sequence>MDASPVNLDKKLGAAFLGNVIAAILYGITCIQALQFFRKRNRGDSLPFRVLIFFLWSLNTAHVALITHALYSYLISNYGNMSSTRSAVWSIISQVFSSATSDVVIRSFFARRVWLLTNHNDYLFVLITIPNLLSFATACAAAIRAFDLRTFGETSRISYLIYLSLAAGVASDVLIAGTLWVSFWRNQKSDSILTALTVSTINTTLLTTACSIACLVTFAVWPQELIYIAIYFSLSELHLNSLLTTLNTEPTPDNKCDGIMKLASAARPHMTTRPQPAVGVGVGTQSTFTGTQTQTQTTSTFSASASETDMAITTPTPTRTLSSPEALHALPIWYRHHHHRASLGGGSDGLGTYSEKR</sequence>
<feature type="transmembrane region" description="Helical" evidence="1">
    <location>
        <begin position="157"/>
        <end position="181"/>
    </location>
</feature>
<gene>
    <name evidence="3" type="ORF">LshimejAT787_1301320</name>
</gene>
<protein>
    <recommendedName>
        <fullName evidence="2">DUF6534 domain-containing protein</fullName>
    </recommendedName>
</protein>
<accession>A0A9P3PY03</accession>
<evidence type="ECO:0000313" key="4">
    <source>
        <dbReference type="Proteomes" id="UP001063166"/>
    </source>
</evidence>
<feature type="transmembrane region" description="Helical" evidence="1">
    <location>
        <begin position="12"/>
        <end position="34"/>
    </location>
</feature>
<dbReference type="InterPro" id="IPR045339">
    <property type="entry name" value="DUF6534"/>
</dbReference>
<dbReference type="EMBL" id="BRPK01000013">
    <property type="protein sequence ID" value="GLB43231.1"/>
    <property type="molecule type" value="Genomic_DNA"/>
</dbReference>
<keyword evidence="1" id="KW-0812">Transmembrane</keyword>
<feature type="transmembrane region" description="Helical" evidence="1">
    <location>
        <begin position="91"/>
        <end position="110"/>
    </location>
</feature>
<feature type="transmembrane region" description="Helical" evidence="1">
    <location>
        <begin position="46"/>
        <end position="71"/>
    </location>
</feature>
<reference evidence="3" key="1">
    <citation type="submission" date="2022-07" db="EMBL/GenBank/DDBJ databases">
        <title>The genome of Lyophyllum shimeji provides insight into the initial evolution of ectomycorrhizal fungal genome.</title>
        <authorList>
            <person name="Kobayashi Y."/>
            <person name="Shibata T."/>
            <person name="Hirakawa H."/>
            <person name="Shigenobu S."/>
            <person name="Nishiyama T."/>
            <person name="Yamada A."/>
            <person name="Hasebe M."/>
            <person name="Kawaguchi M."/>
        </authorList>
    </citation>
    <scope>NUCLEOTIDE SEQUENCE</scope>
    <source>
        <strain evidence="3">AT787</strain>
    </source>
</reference>
<evidence type="ECO:0000259" key="2">
    <source>
        <dbReference type="Pfam" id="PF20152"/>
    </source>
</evidence>
<keyword evidence="4" id="KW-1185">Reference proteome</keyword>
<comment type="caution">
    <text evidence="3">The sequence shown here is derived from an EMBL/GenBank/DDBJ whole genome shotgun (WGS) entry which is preliminary data.</text>
</comment>
<name>A0A9P3PY03_LYOSH</name>
<keyword evidence="1" id="KW-1133">Transmembrane helix</keyword>
<dbReference type="PANTHER" id="PTHR40465">
    <property type="entry name" value="CHROMOSOME 1, WHOLE GENOME SHOTGUN SEQUENCE"/>
    <property type="match status" value="1"/>
</dbReference>
<organism evidence="3 4">
    <name type="scientific">Lyophyllum shimeji</name>
    <name type="common">Hon-shimeji</name>
    <name type="synonym">Tricholoma shimeji</name>
    <dbReference type="NCBI Taxonomy" id="47721"/>
    <lineage>
        <taxon>Eukaryota</taxon>
        <taxon>Fungi</taxon>
        <taxon>Dikarya</taxon>
        <taxon>Basidiomycota</taxon>
        <taxon>Agaricomycotina</taxon>
        <taxon>Agaricomycetes</taxon>
        <taxon>Agaricomycetidae</taxon>
        <taxon>Agaricales</taxon>
        <taxon>Tricholomatineae</taxon>
        <taxon>Lyophyllaceae</taxon>
        <taxon>Lyophyllum</taxon>
    </lineage>
</organism>
<dbReference type="AlphaFoldDB" id="A0A9P3PY03"/>
<evidence type="ECO:0000256" key="1">
    <source>
        <dbReference type="SAM" id="Phobius"/>
    </source>
</evidence>